<evidence type="ECO:0000256" key="1">
    <source>
        <dbReference type="ARBA" id="ARBA00005578"/>
    </source>
</evidence>
<dbReference type="InterPro" id="IPR002634">
    <property type="entry name" value="BolA"/>
</dbReference>
<comment type="similarity">
    <text evidence="1 2">Belongs to the BolA/IbaG family.</text>
</comment>
<dbReference type="Pfam" id="PF01722">
    <property type="entry name" value="BolA"/>
    <property type="match status" value="1"/>
</dbReference>
<name>A0A165G2S9_XYLHT</name>
<dbReference type="SUPFAM" id="SSF82657">
    <property type="entry name" value="BolA-like"/>
    <property type="match status" value="1"/>
</dbReference>
<dbReference type="OrthoDB" id="203381at2759"/>
<dbReference type="GO" id="GO:0005759">
    <property type="term" value="C:mitochondrial matrix"/>
    <property type="evidence" value="ECO:0007669"/>
    <property type="project" value="TreeGrafter"/>
</dbReference>
<feature type="region of interest" description="Disordered" evidence="3">
    <location>
        <begin position="55"/>
        <end position="78"/>
    </location>
</feature>
<dbReference type="InterPro" id="IPR036065">
    <property type="entry name" value="BolA-like_sf"/>
</dbReference>
<evidence type="ECO:0000256" key="3">
    <source>
        <dbReference type="SAM" id="MobiDB-lite"/>
    </source>
</evidence>
<evidence type="ECO:0000256" key="2">
    <source>
        <dbReference type="RuleBase" id="RU003860"/>
    </source>
</evidence>
<dbReference type="Gene3D" id="3.30.300.90">
    <property type="entry name" value="BolA-like"/>
    <property type="match status" value="1"/>
</dbReference>
<dbReference type="InterPro" id="IPR052275">
    <property type="entry name" value="Mt_Fe-S_assembly_factor"/>
</dbReference>
<dbReference type="PANTHER" id="PTHR46188:SF1">
    <property type="entry name" value="BOLA-LIKE PROTEIN 3"/>
    <property type="match status" value="1"/>
</dbReference>
<reference evidence="4 5" key="1">
    <citation type="journal article" date="2016" name="Fungal Biol.">
        <title>The genome of Xylona heveae provides a window into fungal endophytism.</title>
        <authorList>
            <person name="Gazis R."/>
            <person name="Kuo A."/>
            <person name="Riley R."/>
            <person name="LaButti K."/>
            <person name="Lipzen A."/>
            <person name="Lin J."/>
            <person name="Amirebrahimi M."/>
            <person name="Hesse C.N."/>
            <person name="Spatafora J.W."/>
            <person name="Henrissat B."/>
            <person name="Hainaut M."/>
            <person name="Grigoriev I.V."/>
            <person name="Hibbett D.S."/>
        </authorList>
    </citation>
    <scope>NUCLEOTIDE SEQUENCE [LARGE SCALE GENOMIC DNA]</scope>
    <source>
        <strain evidence="4 5">TC161</strain>
    </source>
</reference>
<keyword evidence="5" id="KW-1185">Reference proteome</keyword>
<organism evidence="4 5">
    <name type="scientific">Xylona heveae (strain CBS 132557 / TC161)</name>
    <dbReference type="NCBI Taxonomy" id="1328760"/>
    <lineage>
        <taxon>Eukaryota</taxon>
        <taxon>Fungi</taxon>
        <taxon>Dikarya</taxon>
        <taxon>Ascomycota</taxon>
        <taxon>Pezizomycotina</taxon>
        <taxon>Xylonomycetes</taxon>
        <taxon>Xylonales</taxon>
        <taxon>Xylonaceae</taxon>
        <taxon>Xylona</taxon>
    </lineage>
</organism>
<dbReference type="InParanoid" id="A0A165G2S9"/>
<dbReference type="EMBL" id="KV407460">
    <property type="protein sequence ID" value="KZF21675.1"/>
    <property type="molecule type" value="Genomic_DNA"/>
</dbReference>
<sequence length="156" mass="17221">MASSTIPRIVAASTASAFTARMTPVRCVRQLRLASQFAARSSQCQTLRLAGRQPSSRIAHGARSLHATSRTRSAVEPPEYLTEGERQIFDKLKAELEPSRLEVQDISGGCGSMYGIDIVSKKFKGLTMIKQHRLVNQILGDDIKQWHGLQLKTKGE</sequence>
<protein>
    <submittedName>
        <fullName evidence="4">Bola-like protein</fullName>
    </submittedName>
</protein>
<accession>A0A165G2S9</accession>
<dbReference type="Proteomes" id="UP000076632">
    <property type="component" value="Unassembled WGS sequence"/>
</dbReference>
<dbReference type="STRING" id="1328760.A0A165G2S9"/>
<dbReference type="AlphaFoldDB" id="A0A165G2S9"/>
<evidence type="ECO:0000313" key="5">
    <source>
        <dbReference type="Proteomes" id="UP000076632"/>
    </source>
</evidence>
<evidence type="ECO:0000313" key="4">
    <source>
        <dbReference type="EMBL" id="KZF21675.1"/>
    </source>
</evidence>
<proteinExistence type="inferred from homology"/>
<gene>
    <name evidence="4" type="ORF">L228DRAFT_248397</name>
</gene>
<dbReference type="GeneID" id="28897974"/>
<dbReference type="PANTHER" id="PTHR46188">
    <property type="entry name" value="BOLA-LIKE PROTEIN 3"/>
    <property type="match status" value="1"/>
</dbReference>
<dbReference type="RefSeq" id="XP_018187230.1">
    <property type="nucleotide sequence ID" value="XM_018332837.1"/>
</dbReference>